<comment type="caution">
    <text evidence="4">The sequence shown here is derived from an EMBL/GenBank/DDBJ whole genome shotgun (WGS) entry which is preliminary data.</text>
</comment>
<gene>
    <name evidence="4" type="ORF">BJP37_07755</name>
</gene>
<dbReference type="RefSeq" id="WP_075897866.1">
    <property type="nucleotide sequence ID" value="NZ_MKZS01000001.1"/>
</dbReference>
<dbReference type="InterPro" id="IPR050493">
    <property type="entry name" value="FAD-dep_Monooxygenase_BioMet"/>
</dbReference>
<keyword evidence="5" id="KW-1185">Reference proteome</keyword>
<accession>A0A1U7MZ26</accession>
<keyword evidence="2 4" id="KW-0503">Monooxygenase</keyword>
<dbReference type="EMBL" id="MKZS01000001">
    <property type="protein sequence ID" value="OLT58953.1"/>
    <property type="molecule type" value="Genomic_DNA"/>
</dbReference>
<keyword evidence="1" id="KW-0560">Oxidoreductase</keyword>
<dbReference type="PANTHER" id="PTHR13789:SF309">
    <property type="entry name" value="PUTATIVE (AFU_ORTHOLOGUE AFUA_6G14510)-RELATED"/>
    <property type="match status" value="1"/>
</dbReference>
<dbReference type="GO" id="GO:0004497">
    <property type="term" value="F:monooxygenase activity"/>
    <property type="evidence" value="ECO:0007669"/>
    <property type="project" value="UniProtKB-KW"/>
</dbReference>
<dbReference type="Pfam" id="PF01494">
    <property type="entry name" value="FAD_binding_3"/>
    <property type="match status" value="1"/>
</dbReference>
<feature type="domain" description="FAD-binding" evidence="3">
    <location>
        <begin position="354"/>
        <end position="416"/>
    </location>
</feature>
<evidence type="ECO:0000259" key="3">
    <source>
        <dbReference type="Pfam" id="PF01494"/>
    </source>
</evidence>
<dbReference type="Proteomes" id="UP000186657">
    <property type="component" value="Unassembled WGS sequence"/>
</dbReference>
<dbReference type="InterPro" id="IPR002938">
    <property type="entry name" value="FAD-bd"/>
</dbReference>
<dbReference type="Gene3D" id="3.50.50.60">
    <property type="entry name" value="FAD/NAD(P)-binding domain"/>
    <property type="match status" value="2"/>
</dbReference>
<proteinExistence type="predicted"/>
<dbReference type="PANTHER" id="PTHR13789">
    <property type="entry name" value="MONOOXYGENASE"/>
    <property type="match status" value="1"/>
</dbReference>
<dbReference type="PRINTS" id="PR00420">
    <property type="entry name" value="RNGMNOXGNASE"/>
</dbReference>
<sequence length="498" mass="55873">MIDTYDIVVVGAGPVGLATAIGLQQRGISNFLVLDQTRAFRRVGQVIDLLPNGLKALNHIAPSAYEAVKKTGMEFLQKAQANQNPETTISKQKLPKTSPQWVVKNFKGEQIHSFPISYEDWFKDYGEGRVSISWYDLQTTLRNQLPVEQVKANHRCINVVDEGNTGYVRLDFVSDAAIEANPYAHWSNRQNDQDTVSFNSEHSGQQFQKKSIRARLVVAADGINSTIRRIVYNDSPYSGLARPDYSGFAALFCMKITDIPPELSTELENKFFQQERILTITNDQISEDSASMESPRMLLFRRPNAQFGYLIHLPLNQEELTEKSGSALIALALRELENANFPKALTQLVALSPPVKIKSRPYYIHRVETLSPWSSGRVILVGDAAHGMPPFMAQGANQGLEDALVVATMIANIVQKNNLDNIQAIANACLNYESLRRPLMEKIQQATLNRIPYSNKQAWHDYQQLVYCRNFDQLLERCNHLAVSSQQSAVSSQTKADS</sequence>
<name>A0A1U7MZ26_9CYAN</name>
<dbReference type="AlphaFoldDB" id="A0A1U7MZ26"/>
<dbReference type="SUPFAM" id="SSF51905">
    <property type="entry name" value="FAD/NAD(P)-binding domain"/>
    <property type="match status" value="1"/>
</dbReference>
<organism evidence="4 5">
    <name type="scientific">Moorena bouillonii PNG</name>
    <dbReference type="NCBI Taxonomy" id="568701"/>
    <lineage>
        <taxon>Bacteria</taxon>
        <taxon>Bacillati</taxon>
        <taxon>Cyanobacteriota</taxon>
        <taxon>Cyanophyceae</taxon>
        <taxon>Coleofasciculales</taxon>
        <taxon>Coleofasciculaceae</taxon>
        <taxon>Moorena</taxon>
    </lineage>
</organism>
<protein>
    <submittedName>
        <fullName evidence="4">FAD-binding monooxygenase</fullName>
    </submittedName>
</protein>
<evidence type="ECO:0000313" key="4">
    <source>
        <dbReference type="EMBL" id="OLT58953.1"/>
    </source>
</evidence>
<evidence type="ECO:0000313" key="5">
    <source>
        <dbReference type="Proteomes" id="UP000186657"/>
    </source>
</evidence>
<dbReference type="InterPro" id="IPR036188">
    <property type="entry name" value="FAD/NAD-bd_sf"/>
</dbReference>
<evidence type="ECO:0000256" key="2">
    <source>
        <dbReference type="ARBA" id="ARBA00023033"/>
    </source>
</evidence>
<evidence type="ECO:0000256" key="1">
    <source>
        <dbReference type="ARBA" id="ARBA00023002"/>
    </source>
</evidence>
<reference evidence="4 5" key="1">
    <citation type="submission" date="2016-10" db="EMBL/GenBank/DDBJ databases">
        <title>Comparative genomics uncovers the prolific and rare metabolic potential of the cyanobacterial genus Moorea.</title>
        <authorList>
            <person name="Leao T."/>
            <person name="Castelao G."/>
            <person name="Korobeynikov A."/>
            <person name="Monroe E.A."/>
            <person name="Podell S."/>
            <person name="Glukhov E."/>
            <person name="Allen E."/>
            <person name="Gerwick W.H."/>
            <person name="Gerwick L."/>
        </authorList>
    </citation>
    <scope>NUCLEOTIDE SEQUENCE [LARGE SCALE GENOMIC DNA]</scope>
    <source>
        <strain evidence="4 5">PNG5-198</strain>
    </source>
</reference>
<dbReference type="GO" id="GO:0071949">
    <property type="term" value="F:FAD binding"/>
    <property type="evidence" value="ECO:0007669"/>
    <property type="project" value="InterPro"/>
</dbReference>